<accession>A0A8C6RMU1</accession>
<dbReference type="Ensembl" id="ENSNGAT00000025993.1">
    <property type="protein sequence ID" value="ENSNGAP00000020324.1"/>
    <property type="gene ID" value="ENSNGAG00000019857.1"/>
</dbReference>
<organism evidence="6 7">
    <name type="scientific">Nannospalax galili</name>
    <name type="common">Northern Israeli blind subterranean mole rat</name>
    <name type="synonym">Spalax galili</name>
    <dbReference type="NCBI Taxonomy" id="1026970"/>
    <lineage>
        <taxon>Eukaryota</taxon>
        <taxon>Metazoa</taxon>
        <taxon>Chordata</taxon>
        <taxon>Craniata</taxon>
        <taxon>Vertebrata</taxon>
        <taxon>Euteleostomi</taxon>
        <taxon>Mammalia</taxon>
        <taxon>Eutheria</taxon>
        <taxon>Euarchontoglires</taxon>
        <taxon>Glires</taxon>
        <taxon>Rodentia</taxon>
        <taxon>Myomorpha</taxon>
        <taxon>Muroidea</taxon>
        <taxon>Spalacidae</taxon>
        <taxon>Spalacinae</taxon>
        <taxon>Nannospalax</taxon>
    </lineage>
</organism>
<feature type="domain" description="C2H2-type" evidence="5">
    <location>
        <begin position="270"/>
        <end position="297"/>
    </location>
</feature>
<dbReference type="GeneID" id="103735028"/>
<evidence type="ECO:0000256" key="2">
    <source>
        <dbReference type="ARBA" id="ARBA00023242"/>
    </source>
</evidence>
<feature type="domain" description="C2H2-type" evidence="5">
    <location>
        <begin position="312"/>
        <end position="335"/>
    </location>
</feature>
<dbReference type="SMART" id="SM00355">
    <property type="entry name" value="ZnF_C2H2"/>
    <property type="match status" value="2"/>
</dbReference>
<dbReference type="GeneTree" id="ENSGT00890000139463"/>
<evidence type="ECO:0000259" key="5">
    <source>
        <dbReference type="PROSITE" id="PS50157"/>
    </source>
</evidence>
<dbReference type="GO" id="GO:0005634">
    <property type="term" value="C:nucleus"/>
    <property type="evidence" value="ECO:0007669"/>
    <property type="project" value="UniProtKB-SubCell"/>
</dbReference>
<feature type="region of interest" description="Disordered" evidence="4">
    <location>
        <begin position="14"/>
        <end position="40"/>
    </location>
</feature>
<comment type="subcellular location">
    <subcellularLocation>
        <location evidence="1">Nucleus</location>
    </subcellularLocation>
</comment>
<gene>
    <name evidence="6" type="primary">Znf488</name>
</gene>
<evidence type="ECO:0000313" key="7">
    <source>
        <dbReference type="Proteomes" id="UP000694381"/>
    </source>
</evidence>
<dbReference type="OrthoDB" id="5814089at2759"/>
<dbReference type="GO" id="GO:0031643">
    <property type="term" value="P:positive regulation of myelination"/>
    <property type="evidence" value="ECO:0007669"/>
    <property type="project" value="Ensembl"/>
</dbReference>
<keyword evidence="2" id="KW-0539">Nucleus</keyword>
<reference evidence="6" key="1">
    <citation type="submission" date="2025-08" db="UniProtKB">
        <authorList>
            <consortium name="Ensembl"/>
        </authorList>
    </citation>
    <scope>IDENTIFICATION</scope>
</reference>
<dbReference type="PANTHER" id="PTHR16516:SF5">
    <property type="entry name" value="ZINC FINGER PROTEIN 488"/>
    <property type="match status" value="1"/>
</dbReference>
<reference evidence="6" key="2">
    <citation type="submission" date="2025-09" db="UniProtKB">
        <authorList>
            <consortium name="Ensembl"/>
        </authorList>
    </citation>
    <scope>IDENTIFICATION</scope>
</reference>
<dbReference type="Gene3D" id="3.30.160.60">
    <property type="entry name" value="Classic Zinc Finger"/>
    <property type="match status" value="1"/>
</dbReference>
<dbReference type="GO" id="GO:0045892">
    <property type="term" value="P:negative regulation of DNA-templated transcription"/>
    <property type="evidence" value="ECO:0007669"/>
    <property type="project" value="Ensembl"/>
</dbReference>
<dbReference type="GO" id="GO:0048714">
    <property type="term" value="P:positive regulation of oligodendrocyte differentiation"/>
    <property type="evidence" value="ECO:0007669"/>
    <property type="project" value="Ensembl"/>
</dbReference>
<evidence type="ECO:0000313" key="6">
    <source>
        <dbReference type="Ensembl" id="ENSNGAP00000020324.1"/>
    </source>
</evidence>
<dbReference type="InterPro" id="IPR052296">
    <property type="entry name" value="TR-Histone_Methyltrans"/>
</dbReference>
<proteinExistence type="predicted"/>
<name>A0A8C6RMU1_NANGA</name>
<protein>
    <submittedName>
        <fullName evidence="6">Zinc finger protein 488</fullName>
    </submittedName>
</protein>
<dbReference type="PROSITE" id="PS00028">
    <property type="entry name" value="ZINC_FINGER_C2H2_1"/>
    <property type="match status" value="2"/>
</dbReference>
<dbReference type="AlphaFoldDB" id="A0A8C6RMU1"/>
<keyword evidence="7" id="KW-1185">Reference proteome</keyword>
<dbReference type="RefSeq" id="XP_008832351.1">
    <property type="nucleotide sequence ID" value="XM_008834129.2"/>
</dbReference>
<evidence type="ECO:0000256" key="4">
    <source>
        <dbReference type="SAM" id="MobiDB-lite"/>
    </source>
</evidence>
<keyword evidence="3" id="KW-0862">Zinc</keyword>
<dbReference type="GO" id="GO:0008270">
    <property type="term" value="F:zinc ion binding"/>
    <property type="evidence" value="ECO:0007669"/>
    <property type="project" value="UniProtKB-KW"/>
</dbReference>
<sequence length="335" mass="36876">MPAGVTLLMSACPADPMAEGKRGPLSPLAENSEPEKSQDCKPVQLEKTNHLDFEVAAGRGGRDVVYAELAMSRELSKPRLGRPLARRAHTEQRQSIFTELPCLQERMEDIQAQKRELEGSAGQLGPQQLISSVPRDPAGGIVCSVWPGAARGEQRSAFSKPAKCPAETLGCFPMLMMGGSAENPQELSGSPTTVDSPCWARLSTVKLVGDFWNLHMLSQNILLCNAFQRAPTQWLEHTQVQVPTPSVPSARASRAFLPPTLSSLGLSTQNWCAKCSLAFRLTADLVFHMRSHHKREHMSPDPHSKKRRGAALICPVCHECFRERHHLSRHMTSHS</sequence>
<dbReference type="KEGG" id="ngi:103735028"/>
<keyword evidence="3" id="KW-0863">Zinc-finger</keyword>
<dbReference type="PROSITE" id="PS50157">
    <property type="entry name" value="ZINC_FINGER_C2H2_2"/>
    <property type="match status" value="2"/>
</dbReference>
<dbReference type="PANTHER" id="PTHR16516">
    <property type="entry name" value="AGAP007109-PA"/>
    <property type="match status" value="1"/>
</dbReference>
<evidence type="ECO:0000256" key="1">
    <source>
        <dbReference type="ARBA" id="ARBA00004123"/>
    </source>
</evidence>
<dbReference type="GO" id="GO:0014003">
    <property type="term" value="P:oligodendrocyte development"/>
    <property type="evidence" value="ECO:0007669"/>
    <property type="project" value="Ensembl"/>
</dbReference>
<keyword evidence="3" id="KW-0479">Metal-binding</keyword>
<dbReference type="InterPro" id="IPR013087">
    <property type="entry name" value="Znf_C2H2_type"/>
</dbReference>
<dbReference type="OMA" id="DFWNLQM"/>
<dbReference type="Proteomes" id="UP000694381">
    <property type="component" value="Unassembled WGS sequence"/>
</dbReference>
<dbReference type="CTD" id="118738"/>
<evidence type="ECO:0000256" key="3">
    <source>
        <dbReference type="PROSITE-ProRule" id="PRU00042"/>
    </source>
</evidence>